<organism evidence="1 2">
    <name type="scientific">Canavalia gladiata</name>
    <name type="common">Sword bean</name>
    <name type="synonym">Dolichos gladiatus</name>
    <dbReference type="NCBI Taxonomy" id="3824"/>
    <lineage>
        <taxon>Eukaryota</taxon>
        <taxon>Viridiplantae</taxon>
        <taxon>Streptophyta</taxon>
        <taxon>Embryophyta</taxon>
        <taxon>Tracheophyta</taxon>
        <taxon>Spermatophyta</taxon>
        <taxon>Magnoliopsida</taxon>
        <taxon>eudicotyledons</taxon>
        <taxon>Gunneridae</taxon>
        <taxon>Pentapetalae</taxon>
        <taxon>rosids</taxon>
        <taxon>fabids</taxon>
        <taxon>Fabales</taxon>
        <taxon>Fabaceae</taxon>
        <taxon>Papilionoideae</taxon>
        <taxon>50 kb inversion clade</taxon>
        <taxon>NPAAA clade</taxon>
        <taxon>indigoferoid/millettioid clade</taxon>
        <taxon>Phaseoleae</taxon>
        <taxon>Canavalia</taxon>
    </lineage>
</organism>
<gene>
    <name evidence="1" type="ORF">VNO77_24717</name>
</gene>
<accession>A0AAN9L6T3</accession>
<name>A0AAN9L6T3_CANGL</name>
<dbReference type="Proteomes" id="UP001367508">
    <property type="component" value="Unassembled WGS sequence"/>
</dbReference>
<proteinExistence type="predicted"/>
<reference evidence="1 2" key="1">
    <citation type="submission" date="2024-01" db="EMBL/GenBank/DDBJ databases">
        <title>The genomes of 5 underutilized Papilionoideae crops provide insights into root nodulation and disease resistanc.</title>
        <authorList>
            <person name="Jiang F."/>
        </authorList>
    </citation>
    <scope>NUCLEOTIDE SEQUENCE [LARGE SCALE GENOMIC DNA]</scope>
    <source>
        <strain evidence="1">LVBAO_FW01</strain>
        <tissue evidence="1">Leaves</tissue>
    </source>
</reference>
<evidence type="ECO:0000313" key="2">
    <source>
        <dbReference type="Proteomes" id="UP001367508"/>
    </source>
</evidence>
<comment type="caution">
    <text evidence="1">The sequence shown here is derived from an EMBL/GenBank/DDBJ whole genome shotgun (WGS) entry which is preliminary data.</text>
</comment>
<sequence>MTLQTAAKTQTLPDSCAASSFWRFAMDKVQCHVADSQLYVQGNDQRCYDWTQSKTQLFRNLIGICGCVTLFHPRCRFLRLHFRYLYIFLIDSSDGFLVVLGKPVRTKLNWN</sequence>
<keyword evidence="2" id="KW-1185">Reference proteome</keyword>
<dbReference type="EMBL" id="JAYMYQ010000005">
    <property type="protein sequence ID" value="KAK7330522.1"/>
    <property type="molecule type" value="Genomic_DNA"/>
</dbReference>
<dbReference type="AlphaFoldDB" id="A0AAN9L6T3"/>
<evidence type="ECO:0000313" key="1">
    <source>
        <dbReference type="EMBL" id="KAK7330522.1"/>
    </source>
</evidence>
<protein>
    <submittedName>
        <fullName evidence="1">Uncharacterized protein</fullName>
    </submittedName>
</protein>